<evidence type="ECO:0000256" key="3">
    <source>
        <dbReference type="ARBA" id="ARBA00023015"/>
    </source>
</evidence>
<dbReference type="GO" id="GO:0005669">
    <property type="term" value="C:transcription factor TFIID complex"/>
    <property type="evidence" value="ECO:0007669"/>
    <property type="project" value="InterPro"/>
</dbReference>
<accession>A0A1E3QUD4</accession>
<dbReference type="CDD" id="cd08048">
    <property type="entry name" value="HFD_TAF11"/>
    <property type="match status" value="1"/>
</dbReference>
<dbReference type="InterPro" id="IPR045127">
    <property type="entry name" value="TAF11-like"/>
</dbReference>
<protein>
    <recommendedName>
        <fullName evidence="7">TAFII28-like protein domain-containing protein</fullName>
    </recommendedName>
</protein>
<evidence type="ECO:0000256" key="5">
    <source>
        <dbReference type="ARBA" id="ARBA00023242"/>
    </source>
</evidence>
<dbReference type="PANTHER" id="PTHR13218:SF8">
    <property type="entry name" value="TRANSCRIPTION INITIATION FACTOR TFIID SUBUNIT 11"/>
    <property type="match status" value="1"/>
</dbReference>
<evidence type="ECO:0000313" key="9">
    <source>
        <dbReference type="Proteomes" id="UP000094336"/>
    </source>
</evidence>
<dbReference type="GO" id="GO:0046982">
    <property type="term" value="F:protein heterodimerization activity"/>
    <property type="evidence" value="ECO:0007669"/>
    <property type="project" value="InterPro"/>
</dbReference>
<dbReference type="GO" id="GO:0016251">
    <property type="term" value="F:RNA polymerase II general transcription initiation factor activity"/>
    <property type="evidence" value="ECO:0007669"/>
    <property type="project" value="TreeGrafter"/>
</dbReference>
<comment type="similarity">
    <text evidence="2">Belongs to the TAF11 family.</text>
</comment>
<name>A0A1E3QUD4_9ASCO</name>
<dbReference type="Gene3D" id="1.10.20.10">
    <property type="entry name" value="Histone, subunit A"/>
    <property type="match status" value="1"/>
</dbReference>
<keyword evidence="4" id="KW-0804">Transcription</keyword>
<feature type="region of interest" description="Disordered" evidence="6">
    <location>
        <begin position="1"/>
        <end position="66"/>
    </location>
</feature>
<comment type="subcellular location">
    <subcellularLocation>
        <location evidence="1">Nucleus</location>
    </subcellularLocation>
</comment>
<dbReference type="OrthoDB" id="28335at2759"/>
<keyword evidence="9" id="KW-1185">Reference proteome</keyword>
<dbReference type="Pfam" id="PF04719">
    <property type="entry name" value="TAFII28"/>
    <property type="match status" value="1"/>
</dbReference>
<dbReference type="PANTHER" id="PTHR13218">
    <property type="entry name" value="TRANSCRIPTION INITIATION FACTOR TFIID SUBUNIT 11-RELATED"/>
    <property type="match status" value="1"/>
</dbReference>
<proteinExistence type="inferred from homology"/>
<evidence type="ECO:0000256" key="6">
    <source>
        <dbReference type="SAM" id="MobiDB-lite"/>
    </source>
</evidence>
<keyword evidence="5" id="KW-0539">Nucleus</keyword>
<feature type="compositionally biased region" description="Acidic residues" evidence="6">
    <location>
        <begin position="52"/>
        <end position="66"/>
    </location>
</feature>
<evidence type="ECO:0000313" key="8">
    <source>
        <dbReference type="EMBL" id="ODQ81289.1"/>
    </source>
</evidence>
<gene>
    <name evidence="8" type="ORF">BABINDRAFT_7100</name>
</gene>
<dbReference type="RefSeq" id="XP_018986617.1">
    <property type="nucleotide sequence ID" value="XM_019132562.1"/>
</dbReference>
<dbReference type="STRING" id="984486.A0A1E3QUD4"/>
<dbReference type="InterPro" id="IPR006809">
    <property type="entry name" value="TAFII28_dom"/>
</dbReference>
<dbReference type="AlphaFoldDB" id="A0A1E3QUD4"/>
<dbReference type="Proteomes" id="UP000094336">
    <property type="component" value="Unassembled WGS sequence"/>
</dbReference>
<sequence length="253" mass="28779">MDPKAILLDDSAKDGVRVEGSSPLKRKHDSSSTDSSSGSDSSGTGSSGSESSSDESSSEEEDEEQIADDQVLWQALFLDIHGEEQDEEQYSDNDSDLIEDLDEKEQLKLLLDNFDEKQMRRYQVFRNGPIKLGIKKVANNTLPHQISNPIATALVGISKIFVMEIIEKAKLVQERHHKARLLMEYQERKAARQCRKEKETGTVKQPELKLASIEDQPLLPEHLREAWRLYQLEHRGNPTNFTRRGAFDGHMFR</sequence>
<dbReference type="InterPro" id="IPR009072">
    <property type="entry name" value="Histone-fold"/>
</dbReference>
<dbReference type="SUPFAM" id="SSF47113">
    <property type="entry name" value="Histone-fold"/>
    <property type="match status" value="1"/>
</dbReference>
<evidence type="ECO:0000256" key="2">
    <source>
        <dbReference type="ARBA" id="ARBA00009788"/>
    </source>
</evidence>
<evidence type="ECO:0000256" key="1">
    <source>
        <dbReference type="ARBA" id="ARBA00004123"/>
    </source>
</evidence>
<reference evidence="9" key="1">
    <citation type="submission" date="2016-05" db="EMBL/GenBank/DDBJ databases">
        <title>Comparative genomics of biotechnologically important yeasts.</title>
        <authorList>
            <consortium name="DOE Joint Genome Institute"/>
            <person name="Riley R."/>
            <person name="Haridas S."/>
            <person name="Wolfe K.H."/>
            <person name="Lopes M.R."/>
            <person name="Hittinger C.T."/>
            <person name="Goker M."/>
            <person name="Salamov A."/>
            <person name="Wisecaver J."/>
            <person name="Long T.M."/>
            <person name="Aerts A.L."/>
            <person name="Barry K."/>
            <person name="Choi C."/>
            <person name="Clum A."/>
            <person name="Coughlan A.Y."/>
            <person name="Deshpande S."/>
            <person name="Douglass A.P."/>
            <person name="Hanson S.J."/>
            <person name="Klenk H.-P."/>
            <person name="Labutti K."/>
            <person name="Lapidus A."/>
            <person name="Lindquist E."/>
            <person name="Lipzen A."/>
            <person name="Meier-Kolthoff J.P."/>
            <person name="Ohm R.A."/>
            <person name="Otillar R.P."/>
            <person name="Pangilinan J."/>
            <person name="Peng Y."/>
            <person name="Rokas A."/>
            <person name="Rosa C.A."/>
            <person name="Scheuner C."/>
            <person name="Sibirny A.A."/>
            <person name="Slot J.C."/>
            <person name="Stielow J.B."/>
            <person name="Sun H."/>
            <person name="Kurtzman C.P."/>
            <person name="Blackwell M."/>
            <person name="Grigoriev I.V."/>
            <person name="Jeffries T.W."/>
        </authorList>
    </citation>
    <scope>NUCLEOTIDE SEQUENCE [LARGE SCALE GENOMIC DNA]</scope>
    <source>
        <strain evidence="9">NRRL Y-12698</strain>
    </source>
</reference>
<feature type="domain" description="TAFII28-like protein" evidence="7">
    <location>
        <begin position="109"/>
        <end position="228"/>
    </location>
</feature>
<dbReference type="GO" id="GO:0051123">
    <property type="term" value="P:RNA polymerase II preinitiation complex assembly"/>
    <property type="evidence" value="ECO:0007669"/>
    <property type="project" value="InterPro"/>
</dbReference>
<organism evidence="8 9">
    <name type="scientific">Babjeviella inositovora NRRL Y-12698</name>
    <dbReference type="NCBI Taxonomy" id="984486"/>
    <lineage>
        <taxon>Eukaryota</taxon>
        <taxon>Fungi</taxon>
        <taxon>Dikarya</taxon>
        <taxon>Ascomycota</taxon>
        <taxon>Saccharomycotina</taxon>
        <taxon>Pichiomycetes</taxon>
        <taxon>Serinales incertae sedis</taxon>
        <taxon>Babjeviella</taxon>
    </lineage>
</organism>
<feature type="compositionally biased region" description="Low complexity" evidence="6">
    <location>
        <begin position="32"/>
        <end position="51"/>
    </location>
</feature>
<evidence type="ECO:0000259" key="7">
    <source>
        <dbReference type="Pfam" id="PF04719"/>
    </source>
</evidence>
<keyword evidence="3" id="KW-0805">Transcription regulation</keyword>
<dbReference type="GeneID" id="30150415"/>
<dbReference type="EMBL" id="KV454428">
    <property type="protein sequence ID" value="ODQ81289.1"/>
    <property type="molecule type" value="Genomic_DNA"/>
</dbReference>
<evidence type="ECO:0000256" key="4">
    <source>
        <dbReference type="ARBA" id="ARBA00023163"/>
    </source>
</evidence>